<dbReference type="InterPro" id="IPR035513">
    <property type="entry name" value="Invertase/methylesterase_inhib"/>
</dbReference>
<dbReference type="FunFam" id="1.20.140.40:FF:000024">
    <property type="entry name" value="Pectinesterase"/>
    <property type="match status" value="1"/>
</dbReference>
<dbReference type="InterPro" id="IPR000070">
    <property type="entry name" value="Pectinesterase_cat"/>
</dbReference>
<evidence type="ECO:0000313" key="15">
    <source>
        <dbReference type="EMBL" id="KAL2533316.1"/>
    </source>
</evidence>
<reference evidence="16" key="1">
    <citation type="submission" date="2024-07" db="EMBL/GenBank/DDBJ databases">
        <title>Two chromosome-level genome assemblies of Korean endemic species Abeliophyllum distichum and Forsythia ovata (Oleaceae).</title>
        <authorList>
            <person name="Jang H."/>
        </authorList>
    </citation>
    <scope>NUCLEOTIDE SEQUENCE [LARGE SCALE GENOMIC DNA]</scope>
</reference>
<evidence type="ECO:0000313" key="16">
    <source>
        <dbReference type="Proteomes" id="UP001604336"/>
    </source>
</evidence>
<dbReference type="SUPFAM" id="SSF101148">
    <property type="entry name" value="Plant invertase/pectin methylesterase inhibitor"/>
    <property type="match status" value="1"/>
</dbReference>
<dbReference type="NCBIfam" id="TIGR01614">
    <property type="entry name" value="PME_inhib"/>
    <property type="match status" value="1"/>
</dbReference>
<feature type="active site" evidence="12">
    <location>
        <position position="363"/>
    </location>
</feature>
<dbReference type="Gene3D" id="2.160.20.10">
    <property type="entry name" value="Single-stranded right-handed beta-helix, Pectin lyase-like"/>
    <property type="match status" value="1"/>
</dbReference>
<dbReference type="InterPro" id="IPR006501">
    <property type="entry name" value="Pectinesterase_inhib_dom"/>
</dbReference>
<dbReference type="InterPro" id="IPR011050">
    <property type="entry name" value="Pectin_lyase_fold/virulence"/>
</dbReference>
<evidence type="ECO:0000256" key="10">
    <source>
        <dbReference type="ARBA" id="ARBA00023316"/>
    </source>
</evidence>
<evidence type="ECO:0000256" key="8">
    <source>
        <dbReference type="ARBA" id="ARBA00022801"/>
    </source>
</evidence>
<dbReference type="InterPro" id="IPR012334">
    <property type="entry name" value="Pectin_lyas_fold"/>
</dbReference>
<keyword evidence="16" id="KW-1185">Reference proteome</keyword>
<evidence type="ECO:0000256" key="9">
    <source>
        <dbReference type="ARBA" id="ARBA00023085"/>
    </source>
</evidence>
<feature type="chain" id="PRO_5044528577" description="Pectinesterase" evidence="13">
    <location>
        <begin position="24"/>
        <end position="527"/>
    </location>
</feature>
<dbReference type="PANTHER" id="PTHR31707">
    <property type="entry name" value="PECTINESTERASE"/>
    <property type="match status" value="1"/>
</dbReference>
<keyword evidence="13" id="KW-0732">Signal</keyword>
<dbReference type="EMBL" id="JBFOLK010000002">
    <property type="protein sequence ID" value="KAL2533316.1"/>
    <property type="molecule type" value="Genomic_DNA"/>
</dbReference>
<dbReference type="Pfam" id="PF04043">
    <property type="entry name" value="PMEI"/>
    <property type="match status" value="1"/>
</dbReference>
<dbReference type="Pfam" id="PF01095">
    <property type="entry name" value="Pectinesterase"/>
    <property type="match status" value="1"/>
</dbReference>
<proteinExistence type="inferred from homology"/>
<evidence type="ECO:0000256" key="2">
    <source>
        <dbReference type="ARBA" id="ARBA00005184"/>
    </source>
</evidence>
<gene>
    <name evidence="15" type="ORF">Adt_06667</name>
</gene>
<comment type="similarity">
    <text evidence="4">In the C-terminal section; belongs to the pectinesterase family.</text>
</comment>
<dbReference type="GO" id="GO:0045490">
    <property type="term" value="P:pectin catabolic process"/>
    <property type="evidence" value="ECO:0007669"/>
    <property type="project" value="UniProtKB-UniRule"/>
</dbReference>
<organism evidence="15 16">
    <name type="scientific">Abeliophyllum distichum</name>
    <dbReference type="NCBI Taxonomy" id="126358"/>
    <lineage>
        <taxon>Eukaryota</taxon>
        <taxon>Viridiplantae</taxon>
        <taxon>Streptophyta</taxon>
        <taxon>Embryophyta</taxon>
        <taxon>Tracheophyta</taxon>
        <taxon>Spermatophyta</taxon>
        <taxon>Magnoliopsida</taxon>
        <taxon>eudicotyledons</taxon>
        <taxon>Gunneridae</taxon>
        <taxon>Pentapetalae</taxon>
        <taxon>asterids</taxon>
        <taxon>lamiids</taxon>
        <taxon>Lamiales</taxon>
        <taxon>Oleaceae</taxon>
        <taxon>Forsythieae</taxon>
        <taxon>Abeliophyllum</taxon>
    </lineage>
</organism>
<dbReference type="Proteomes" id="UP001604336">
    <property type="component" value="Unassembled WGS sequence"/>
</dbReference>
<dbReference type="CDD" id="cd15798">
    <property type="entry name" value="PMEI-like_3"/>
    <property type="match status" value="1"/>
</dbReference>
<keyword evidence="10" id="KW-0961">Cell wall biogenesis/degradation</keyword>
<dbReference type="PROSITE" id="PS00503">
    <property type="entry name" value="PECTINESTERASE_2"/>
    <property type="match status" value="1"/>
</dbReference>
<keyword evidence="6" id="KW-0134">Cell wall</keyword>
<evidence type="ECO:0000259" key="14">
    <source>
        <dbReference type="SMART" id="SM00856"/>
    </source>
</evidence>
<dbReference type="FunFam" id="2.160.20.10:FF:000001">
    <property type="entry name" value="Pectinesterase"/>
    <property type="match status" value="1"/>
</dbReference>
<dbReference type="SMART" id="SM00856">
    <property type="entry name" value="PMEI"/>
    <property type="match status" value="1"/>
</dbReference>
<sequence length="527" mass="58218">MGFPKCVVLVLLVLTGFNTVSWAAYEEYVRNKCAFTRYPRLCVETLTGLGSSGNQHVDFMSALVNKTILETKVPISKFQQLNSHFVSEYAQLARIMDYCHELLSMSMKWLNCALEELKESPRKSKEDIQTWLSAVITFQQACKDTVTAQAPSNVFLAEISKKMDYLSELASNPLALVNQISKSRNKIFNDRHLLEEVIFPGWVSASDRKLLESKQIKPNVIVAKDGSGNYKTISDAIQAATGSRFIIYVKSGVYNEKINTNKDGITLIGDGKYLTIITASSSVAGGSILPDTATFTITGNGFMARDIGFQNTAGPRGEQAVALTIASDHSVLHRCSILGYQDTLYALSHRQFYRECDIYGTIDFIFGNAAAVIQSCNLILRQPAVGAYNAMLAHGRTDPGQNSGFSIQNCRITVSLDFSPIKHSYKSYLGRPWKQFSRAVVMESIIDDAIALQGWIERPGVSVSTYTTLYFAEYANTGPGAETSKRVKWSGFHVIEETEANKFTVANFIGGTSWLPFTGVTFISGLH</sequence>
<keyword evidence="8 13" id="KW-0378">Hydrolase</keyword>
<keyword evidence="9 13" id="KW-0063">Aspartyl esterase</keyword>
<dbReference type="InterPro" id="IPR033131">
    <property type="entry name" value="Pectinesterase_Asp_AS"/>
</dbReference>
<keyword evidence="7" id="KW-0964">Secreted</keyword>
<accession>A0ABD1V822</accession>
<feature type="domain" description="Pectinesterase inhibitor" evidence="14">
    <location>
        <begin position="24"/>
        <end position="176"/>
    </location>
</feature>
<dbReference type="EC" id="3.1.1.11" evidence="5 13"/>
<comment type="pathway">
    <text evidence="2 13">Glycan metabolism; pectin degradation; 2-dehydro-3-deoxy-D-gluconate from pectin: step 1/5.</text>
</comment>
<evidence type="ECO:0000256" key="7">
    <source>
        <dbReference type="ARBA" id="ARBA00022525"/>
    </source>
</evidence>
<name>A0ABD1V822_9LAMI</name>
<dbReference type="GO" id="GO:0030599">
    <property type="term" value="F:pectinesterase activity"/>
    <property type="evidence" value="ECO:0007669"/>
    <property type="project" value="UniProtKB-UniRule"/>
</dbReference>
<comment type="similarity">
    <text evidence="3">In the N-terminal section; belongs to the PMEI family.</text>
</comment>
<comment type="catalytic activity">
    <reaction evidence="11 13">
        <text>[(1-&gt;4)-alpha-D-galacturonosyl methyl ester](n) + n H2O = [(1-&gt;4)-alpha-D-galacturonosyl](n) + n methanol + n H(+)</text>
        <dbReference type="Rhea" id="RHEA:22380"/>
        <dbReference type="Rhea" id="RHEA-COMP:14570"/>
        <dbReference type="Rhea" id="RHEA-COMP:14573"/>
        <dbReference type="ChEBI" id="CHEBI:15377"/>
        <dbReference type="ChEBI" id="CHEBI:15378"/>
        <dbReference type="ChEBI" id="CHEBI:17790"/>
        <dbReference type="ChEBI" id="CHEBI:140522"/>
        <dbReference type="ChEBI" id="CHEBI:140523"/>
        <dbReference type="EC" id="3.1.1.11"/>
    </reaction>
</comment>
<comment type="subcellular location">
    <subcellularLocation>
        <location evidence="1">Secreted</location>
        <location evidence="1">Cell wall</location>
    </subcellularLocation>
</comment>
<dbReference type="GO" id="GO:0042545">
    <property type="term" value="P:cell wall modification"/>
    <property type="evidence" value="ECO:0007669"/>
    <property type="project" value="UniProtKB-UniRule"/>
</dbReference>
<evidence type="ECO:0000256" key="3">
    <source>
        <dbReference type="ARBA" id="ARBA00006027"/>
    </source>
</evidence>
<evidence type="ECO:0000256" key="6">
    <source>
        <dbReference type="ARBA" id="ARBA00022512"/>
    </source>
</evidence>
<evidence type="ECO:0000256" key="1">
    <source>
        <dbReference type="ARBA" id="ARBA00004191"/>
    </source>
</evidence>
<dbReference type="SUPFAM" id="SSF51126">
    <property type="entry name" value="Pectin lyase-like"/>
    <property type="match status" value="1"/>
</dbReference>
<protein>
    <recommendedName>
        <fullName evidence="5 13">Pectinesterase</fullName>
        <ecNumber evidence="5 13">3.1.1.11</ecNumber>
    </recommendedName>
</protein>
<evidence type="ECO:0000256" key="4">
    <source>
        <dbReference type="ARBA" id="ARBA00007786"/>
    </source>
</evidence>
<dbReference type="Gene3D" id="1.20.140.40">
    <property type="entry name" value="Invertase/pectin methylesterase inhibitor family protein"/>
    <property type="match status" value="1"/>
</dbReference>
<evidence type="ECO:0000256" key="12">
    <source>
        <dbReference type="PROSITE-ProRule" id="PRU10040"/>
    </source>
</evidence>
<feature type="signal peptide" evidence="13">
    <location>
        <begin position="1"/>
        <end position="23"/>
    </location>
</feature>
<evidence type="ECO:0000256" key="5">
    <source>
        <dbReference type="ARBA" id="ARBA00013229"/>
    </source>
</evidence>
<evidence type="ECO:0000256" key="11">
    <source>
        <dbReference type="ARBA" id="ARBA00047928"/>
    </source>
</evidence>
<dbReference type="AlphaFoldDB" id="A0ABD1V822"/>
<comment type="caution">
    <text evidence="15">The sequence shown here is derived from an EMBL/GenBank/DDBJ whole genome shotgun (WGS) entry which is preliminary data.</text>
</comment>
<evidence type="ECO:0000256" key="13">
    <source>
        <dbReference type="RuleBase" id="RU000589"/>
    </source>
</evidence>